<name>A0A0A9YLI9_LYGHE</name>
<feature type="non-terminal residue" evidence="1">
    <location>
        <position position="113"/>
    </location>
</feature>
<protein>
    <submittedName>
        <fullName evidence="1">Transcription regulator protein BACH2</fullName>
    </submittedName>
</protein>
<reference evidence="1" key="2">
    <citation type="submission" date="2014-07" db="EMBL/GenBank/DDBJ databases">
        <authorList>
            <person name="Hull J."/>
        </authorList>
    </citation>
    <scope>NUCLEOTIDE SEQUENCE</scope>
</reference>
<sequence length="113" mass="12707">MEVFINDISSGIKRYPWVNILVIFTLTWPPCPRALILSKIGVKILFILRHSSEESLETLPSDSGEQLRTPFTVLAIANKTRNSKKILFMLNALGSRSQESIHLLGRKVGTTEL</sequence>
<gene>
    <name evidence="1" type="primary">Bach2</name>
    <name evidence="1" type="ORF">CM83_38522</name>
</gene>
<organism evidence="1">
    <name type="scientific">Lygus hesperus</name>
    <name type="common">Western plant bug</name>
    <dbReference type="NCBI Taxonomy" id="30085"/>
    <lineage>
        <taxon>Eukaryota</taxon>
        <taxon>Metazoa</taxon>
        <taxon>Ecdysozoa</taxon>
        <taxon>Arthropoda</taxon>
        <taxon>Hexapoda</taxon>
        <taxon>Insecta</taxon>
        <taxon>Pterygota</taxon>
        <taxon>Neoptera</taxon>
        <taxon>Paraneoptera</taxon>
        <taxon>Hemiptera</taxon>
        <taxon>Heteroptera</taxon>
        <taxon>Panheteroptera</taxon>
        <taxon>Cimicomorpha</taxon>
        <taxon>Miridae</taxon>
        <taxon>Mirini</taxon>
        <taxon>Lygus</taxon>
    </lineage>
</organism>
<dbReference type="AlphaFoldDB" id="A0A0A9YLI9"/>
<proteinExistence type="predicted"/>
<reference evidence="1" key="1">
    <citation type="journal article" date="2014" name="PLoS ONE">
        <title>Transcriptome-Based Identification of ABC Transporters in the Western Tarnished Plant Bug Lygus hesperus.</title>
        <authorList>
            <person name="Hull J.J."/>
            <person name="Chaney K."/>
            <person name="Geib S.M."/>
            <person name="Fabrick J.A."/>
            <person name="Brent C.S."/>
            <person name="Walsh D."/>
            <person name="Lavine L.C."/>
        </authorList>
    </citation>
    <scope>NUCLEOTIDE SEQUENCE</scope>
</reference>
<dbReference type="EMBL" id="GBHO01010575">
    <property type="protein sequence ID" value="JAG33029.1"/>
    <property type="molecule type" value="Transcribed_RNA"/>
</dbReference>
<evidence type="ECO:0000313" key="1">
    <source>
        <dbReference type="EMBL" id="JAG33029.1"/>
    </source>
</evidence>
<accession>A0A0A9YLI9</accession>